<keyword evidence="4 6" id="KW-1133">Transmembrane helix</keyword>
<dbReference type="Proteomes" id="UP000000925">
    <property type="component" value="Chromosome"/>
</dbReference>
<evidence type="ECO:0000256" key="5">
    <source>
        <dbReference type="ARBA" id="ARBA00023136"/>
    </source>
</evidence>
<dbReference type="GO" id="GO:0015628">
    <property type="term" value="P:protein secretion by the type II secretion system"/>
    <property type="evidence" value="ECO:0007669"/>
    <property type="project" value="InterPro"/>
</dbReference>
<dbReference type="HOGENOM" id="CLU_091705_4_5_0"/>
<dbReference type="Pfam" id="PF07963">
    <property type="entry name" value="N_methyl"/>
    <property type="match status" value="1"/>
</dbReference>
<dbReference type="Gene3D" id="3.30.700.10">
    <property type="entry name" value="Glycoprotein, Type 4 Pilin"/>
    <property type="match status" value="1"/>
</dbReference>
<keyword evidence="2" id="KW-0488">Methylation</keyword>
<dbReference type="RefSeq" id="WP_013044030.1">
    <property type="nucleotide sequence ID" value="NC_014008.1"/>
</dbReference>
<dbReference type="NCBIfam" id="TIGR02532">
    <property type="entry name" value="IV_pilin_GFxxxE"/>
    <property type="match status" value="1"/>
</dbReference>
<dbReference type="InterPro" id="IPR000983">
    <property type="entry name" value="Bac_GSPG_pilin"/>
</dbReference>
<dbReference type="eggNOG" id="COG2165">
    <property type="taxonomic scope" value="Bacteria"/>
</dbReference>
<name>D5EMR8_CORAD</name>
<keyword evidence="3 6" id="KW-0812">Transmembrane</keyword>
<evidence type="ECO:0000256" key="1">
    <source>
        <dbReference type="ARBA" id="ARBA00004167"/>
    </source>
</evidence>
<dbReference type="PANTHER" id="PTHR30093">
    <property type="entry name" value="GENERAL SECRETION PATHWAY PROTEIN G"/>
    <property type="match status" value="1"/>
</dbReference>
<dbReference type="InterPro" id="IPR012902">
    <property type="entry name" value="N_methyl_site"/>
</dbReference>
<dbReference type="SUPFAM" id="SSF54523">
    <property type="entry name" value="Pili subunits"/>
    <property type="match status" value="1"/>
</dbReference>
<evidence type="ECO:0000256" key="3">
    <source>
        <dbReference type="ARBA" id="ARBA00022692"/>
    </source>
</evidence>
<proteinExistence type="predicted"/>
<evidence type="ECO:0000256" key="4">
    <source>
        <dbReference type="ARBA" id="ARBA00022989"/>
    </source>
</evidence>
<dbReference type="EMBL" id="CP001998">
    <property type="protein sequence ID" value="ADE55308.1"/>
    <property type="molecule type" value="Genomic_DNA"/>
</dbReference>
<evidence type="ECO:0000313" key="7">
    <source>
        <dbReference type="EMBL" id="ADE55308.1"/>
    </source>
</evidence>
<sequence>MNTKSKKGFTLVEIMIVVVIIGLLAAMAIPAFQKVRATSQEKTVLNNLRQIASGADQYFLEEGKTAVASNILVGSGSTFYVKKFDAVASETYPSNITTTLTKLETATKGALNDTVSINF</sequence>
<evidence type="ECO:0000256" key="2">
    <source>
        <dbReference type="ARBA" id="ARBA00022481"/>
    </source>
</evidence>
<protein>
    <submittedName>
        <fullName evidence="7">Type IV pilus biogenesis protein</fullName>
    </submittedName>
</protein>
<organism evidence="7 8">
    <name type="scientific">Coraliomargarita akajimensis (strain DSM 45221 / IAM 15411 / JCM 23193 / KCTC 12865 / 04OKA010-24)</name>
    <dbReference type="NCBI Taxonomy" id="583355"/>
    <lineage>
        <taxon>Bacteria</taxon>
        <taxon>Pseudomonadati</taxon>
        <taxon>Verrucomicrobiota</taxon>
        <taxon>Opitutia</taxon>
        <taxon>Puniceicoccales</taxon>
        <taxon>Coraliomargaritaceae</taxon>
        <taxon>Coraliomargarita</taxon>
    </lineage>
</organism>
<dbReference type="PRINTS" id="PR00813">
    <property type="entry name" value="BCTERIALGSPG"/>
</dbReference>
<dbReference type="GO" id="GO:0016020">
    <property type="term" value="C:membrane"/>
    <property type="evidence" value="ECO:0007669"/>
    <property type="project" value="UniProtKB-SubCell"/>
</dbReference>
<dbReference type="AlphaFoldDB" id="D5EMR8"/>
<reference evidence="7 8" key="1">
    <citation type="journal article" date="2010" name="Stand. Genomic Sci.">
        <title>Complete genome sequence of Coraliomargarita akajimensis type strain (04OKA010-24).</title>
        <authorList>
            <person name="Mavromatis K."/>
            <person name="Abt B."/>
            <person name="Brambilla E."/>
            <person name="Lapidus A."/>
            <person name="Copeland A."/>
            <person name="Deshpande S."/>
            <person name="Nolan M."/>
            <person name="Lucas S."/>
            <person name="Tice H."/>
            <person name="Cheng J.F."/>
            <person name="Han C."/>
            <person name="Detter J.C."/>
            <person name="Woyke T."/>
            <person name="Goodwin L."/>
            <person name="Pitluck S."/>
            <person name="Held B."/>
            <person name="Brettin T."/>
            <person name="Tapia R."/>
            <person name="Ivanova N."/>
            <person name="Mikhailova N."/>
            <person name="Pati A."/>
            <person name="Liolios K."/>
            <person name="Chen A."/>
            <person name="Palaniappan K."/>
            <person name="Land M."/>
            <person name="Hauser L."/>
            <person name="Chang Y.J."/>
            <person name="Jeffries C.D."/>
            <person name="Rohde M."/>
            <person name="Goker M."/>
            <person name="Bristow J."/>
            <person name="Eisen J.A."/>
            <person name="Markowitz V."/>
            <person name="Hugenholtz P."/>
            <person name="Klenk H.P."/>
            <person name="Kyrpides N.C."/>
        </authorList>
    </citation>
    <scope>NUCLEOTIDE SEQUENCE [LARGE SCALE GENOMIC DNA]</scope>
    <source>
        <strain evidence="8">DSM 45221 / IAM 15411 / JCM 23193 / KCTC 12865</strain>
    </source>
</reference>
<dbReference type="GO" id="GO:0015627">
    <property type="term" value="C:type II protein secretion system complex"/>
    <property type="evidence" value="ECO:0007669"/>
    <property type="project" value="InterPro"/>
</dbReference>
<dbReference type="PROSITE" id="PS00409">
    <property type="entry name" value="PROKAR_NTER_METHYL"/>
    <property type="match status" value="1"/>
</dbReference>
<keyword evidence="8" id="KW-1185">Reference proteome</keyword>
<dbReference type="OrthoDB" id="195052at2"/>
<dbReference type="PANTHER" id="PTHR30093:SF44">
    <property type="entry name" value="TYPE II SECRETION SYSTEM CORE PROTEIN G"/>
    <property type="match status" value="1"/>
</dbReference>
<gene>
    <name evidence="7" type="ordered locus">Caka_2291</name>
</gene>
<comment type="subcellular location">
    <subcellularLocation>
        <location evidence="1">Membrane</location>
        <topology evidence="1">Single-pass membrane protein</topology>
    </subcellularLocation>
</comment>
<dbReference type="STRING" id="583355.Caka_2291"/>
<dbReference type="KEGG" id="caa:Caka_2291"/>
<dbReference type="InterPro" id="IPR045584">
    <property type="entry name" value="Pilin-like"/>
</dbReference>
<evidence type="ECO:0000313" key="8">
    <source>
        <dbReference type="Proteomes" id="UP000000925"/>
    </source>
</evidence>
<evidence type="ECO:0000256" key="6">
    <source>
        <dbReference type="SAM" id="Phobius"/>
    </source>
</evidence>
<keyword evidence="5 6" id="KW-0472">Membrane</keyword>
<feature type="transmembrane region" description="Helical" evidence="6">
    <location>
        <begin position="12"/>
        <end position="32"/>
    </location>
</feature>
<accession>D5EMR8</accession>